<sequence length="188" mass="21109">MSPVTSLILDSPLAVTLPSPFLPLLLNGSRASAKHLPLPPVKLHYSMLAEDVIKSAVKNYKKNKAFSDPAVIFRLGWSSQVVVGRLFVSGIQETSRKMKSLWLGWCHYGRFPRAETIGKIERKNLLQLEIFIHTSPSQPISEYGLYTDFEKMAGIQKKKVLIADLHTYISKASDHVSITLYSYYGQSI</sequence>
<comment type="caution">
    <text evidence="1">The sequence shown here is derived from an EMBL/GenBank/DDBJ whole genome shotgun (WGS) entry which is preliminary data.</text>
</comment>
<evidence type="ECO:0000313" key="1">
    <source>
        <dbReference type="EMBL" id="KAG5390516.1"/>
    </source>
</evidence>
<protein>
    <submittedName>
        <fullName evidence="1">Uncharacterized protein</fullName>
    </submittedName>
</protein>
<evidence type="ECO:0000313" key="2">
    <source>
        <dbReference type="Proteomes" id="UP000823674"/>
    </source>
</evidence>
<proteinExistence type="predicted"/>
<organism evidence="1 2">
    <name type="scientific">Brassica rapa subsp. trilocularis</name>
    <dbReference type="NCBI Taxonomy" id="1813537"/>
    <lineage>
        <taxon>Eukaryota</taxon>
        <taxon>Viridiplantae</taxon>
        <taxon>Streptophyta</taxon>
        <taxon>Embryophyta</taxon>
        <taxon>Tracheophyta</taxon>
        <taxon>Spermatophyta</taxon>
        <taxon>Magnoliopsida</taxon>
        <taxon>eudicotyledons</taxon>
        <taxon>Gunneridae</taxon>
        <taxon>Pentapetalae</taxon>
        <taxon>rosids</taxon>
        <taxon>malvids</taxon>
        <taxon>Brassicales</taxon>
        <taxon>Brassicaceae</taxon>
        <taxon>Brassiceae</taxon>
        <taxon>Brassica</taxon>
    </lineage>
</organism>
<dbReference type="Proteomes" id="UP000823674">
    <property type="component" value="Chromosome A08"/>
</dbReference>
<dbReference type="EMBL" id="JADBGQ010000007">
    <property type="protein sequence ID" value="KAG5390516.1"/>
    <property type="molecule type" value="Genomic_DNA"/>
</dbReference>
<name>A0ABQ7LZE2_BRACM</name>
<reference evidence="1 2" key="1">
    <citation type="submission" date="2021-03" db="EMBL/GenBank/DDBJ databases">
        <authorList>
            <person name="King G.J."/>
            <person name="Bancroft I."/>
            <person name="Baten A."/>
            <person name="Bloomfield J."/>
            <person name="Borpatragohain P."/>
            <person name="He Z."/>
            <person name="Irish N."/>
            <person name="Irwin J."/>
            <person name="Liu K."/>
            <person name="Mauleon R.P."/>
            <person name="Moore J."/>
            <person name="Morris R."/>
            <person name="Ostergaard L."/>
            <person name="Wang B."/>
            <person name="Wells R."/>
        </authorList>
    </citation>
    <scope>NUCLEOTIDE SEQUENCE [LARGE SCALE GENOMIC DNA]</scope>
    <source>
        <strain evidence="1">R-o-18</strain>
        <tissue evidence="1">Leaf</tissue>
    </source>
</reference>
<keyword evidence="2" id="KW-1185">Reference proteome</keyword>
<accession>A0ABQ7LZE2</accession>
<gene>
    <name evidence="1" type="primary">A08g509850.1_BraROA</name>
    <name evidence="1" type="ORF">IGI04_032057</name>
</gene>